<keyword evidence="12" id="KW-1185">Reference proteome</keyword>
<feature type="signal peptide" evidence="10">
    <location>
        <begin position="1"/>
        <end position="20"/>
    </location>
</feature>
<dbReference type="HOGENOM" id="CLU_025694_1_2_1"/>
<keyword evidence="7 8" id="KW-0326">Glycosidase</keyword>
<evidence type="ECO:0000313" key="11">
    <source>
        <dbReference type="EMBL" id="CEJ94388.1"/>
    </source>
</evidence>
<evidence type="ECO:0000256" key="1">
    <source>
        <dbReference type="ARBA" id="ARBA00001452"/>
    </source>
</evidence>
<dbReference type="GO" id="GO:0016052">
    <property type="term" value="P:carbohydrate catabolic process"/>
    <property type="evidence" value="ECO:0007669"/>
    <property type="project" value="InterPro"/>
</dbReference>
<dbReference type="Pfam" id="PF03663">
    <property type="entry name" value="Glyco_hydro_76"/>
    <property type="match status" value="1"/>
</dbReference>
<name>A0A0A1TR70_9HYPO</name>
<gene>
    <name evidence="11" type="ORF">VHEMI09925</name>
</gene>
<protein>
    <recommendedName>
        <fullName evidence="3 8">Mannan endo-1,6-alpha-mannosidase</fullName>
        <ecNumber evidence="3 8">3.2.1.101</ecNumber>
    </recommendedName>
</protein>
<dbReference type="EC" id="3.2.1.101" evidence="3 8"/>
<sequence length="445" mass="47692">MRNNFLGAAAAAALASTVAADASYTLSNQNEVRTTATSMAKNLVGFLKNGTSLLPEDQYDWFSNAALWASIIEFGHNTGDSTYASTALAAIASQYGDNADFAPEQQTLTEGNDDQAFWATTALLAAERGQDDPKGKPKWVDAAIKVYTTQQQRYDAETACKGGLRWQLRAANVGYNYKNSISNGLFFNLAARLARYTGSQTYIDSAEKTWEWLELSGLVDNKTYSVYDGISTDDCGKVLKTELTMSNSVLALGAANLYNITKDDKQKMWQARLGNLTARATDRFFSKSILTETSCEGINSCSTSVDLMKGMLAQHYGQAMQLAPFISNDNMTELLQSSAVAAARQCAFGDNGQICGLNWLSGKGENKTANAMSQVSALNMVNSLMSSKAVAPYTNKTNPVNIAKDKGGKGTNGGKDGNDNASGRVEANAMLAAVLMLSSAAYHAI</sequence>
<dbReference type="Proteomes" id="UP000039046">
    <property type="component" value="Unassembled WGS sequence"/>
</dbReference>
<organism evidence="11 12">
    <name type="scientific">[Torrubiella] hemipterigena</name>
    <dbReference type="NCBI Taxonomy" id="1531966"/>
    <lineage>
        <taxon>Eukaryota</taxon>
        <taxon>Fungi</taxon>
        <taxon>Dikarya</taxon>
        <taxon>Ascomycota</taxon>
        <taxon>Pezizomycotina</taxon>
        <taxon>Sordariomycetes</taxon>
        <taxon>Hypocreomycetidae</taxon>
        <taxon>Hypocreales</taxon>
        <taxon>Clavicipitaceae</taxon>
        <taxon>Clavicipitaceae incertae sedis</taxon>
        <taxon>'Torrubiella' clade</taxon>
    </lineage>
</organism>
<feature type="chain" id="PRO_5001990474" description="Mannan endo-1,6-alpha-mannosidase" evidence="10">
    <location>
        <begin position="21"/>
        <end position="445"/>
    </location>
</feature>
<dbReference type="AlphaFoldDB" id="A0A0A1TR70"/>
<keyword evidence="4 10" id="KW-0732">Signal</keyword>
<comment type="catalytic activity">
    <reaction evidence="1 8">
        <text>Random hydrolysis of (1-&gt;6)-alpha-D-mannosidic linkages in unbranched (1-&gt;6)-mannans.</text>
        <dbReference type="EC" id="3.2.1.101"/>
    </reaction>
</comment>
<dbReference type="GO" id="GO:0009272">
    <property type="term" value="P:fungal-type cell wall biogenesis"/>
    <property type="evidence" value="ECO:0007669"/>
    <property type="project" value="TreeGrafter"/>
</dbReference>
<dbReference type="GO" id="GO:0008496">
    <property type="term" value="F:mannan endo-1,6-alpha-mannosidase activity"/>
    <property type="evidence" value="ECO:0007669"/>
    <property type="project" value="UniProtKB-UniRule"/>
</dbReference>
<reference evidence="11 12" key="1">
    <citation type="journal article" date="2015" name="Genome Announc.">
        <title>Draft Genome Sequence and Gene Annotation of the Entomopathogenic Fungus Verticillium hemipterigenum.</title>
        <authorList>
            <person name="Horn F."/>
            <person name="Habel A."/>
            <person name="Scharf D.H."/>
            <person name="Dworschak J."/>
            <person name="Brakhage A.A."/>
            <person name="Guthke R."/>
            <person name="Hertweck C."/>
            <person name="Linde J."/>
        </authorList>
    </citation>
    <scope>NUCLEOTIDE SEQUENCE [LARGE SCALE GENOMIC DNA]</scope>
</reference>
<dbReference type="SUPFAM" id="SSF48208">
    <property type="entry name" value="Six-hairpin glycosidases"/>
    <property type="match status" value="1"/>
</dbReference>
<dbReference type="PANTHER" id="PTHR12145">
    <property type="entry name" value="MANNAN ENDO-1,6-ALPHA-MANNOSIDASE DCW1"/>
    <property type="match status" value="1"/>
</dbReference>
<evidence type="ECO:0000256" key="7">
    <source>
        <dbReference type="ARBA" id="ARBA00023295"/>
    </source>
</evidence>
<evidence type="ECO:0000256" key="5">
    <source>
        <dbReference type="ARBA" id="ARBA00022801"/>
    </source>
</evidence>
<keyword evidence="5 8" id="KW-0378">Hydrolase</keyword>
<comment type="similarity">
    <text evidence="2 8">Belongs to the glycosyl hydrolase 76 family.</text>
</comment>
<evidence type="ECO:0000256" key="10">
    <source>
        <dbReference type="SAM" id="SignalP"/>
    </source>
</evidence>
<evidence type="ECO:0000256" key="3">
    <source>
        <dbReference type="ARBA" id="ARBA00012350"/>
    </source>
</evidence>
<dbReference type="PANTHER" id="PTHR12145:SF36">
    <property type="entry name" value="MANNAN ENDO-1,6-ALPHA-MANNOSIDASE DCW1"/>
    <property type="match status" value="1"/>
</dbReference>
<evidence type="ECO:0000256" key="8">
    <source>
        <dbReference type="PIRNR" id="PIRNR016302"/>
    </source>
</evidence>
<dbReference type="Gene3D" id="1.50.10.20">
    <property type="match status" value="1"/>
</dbReference>
<evidence type="ECO:0000256" key="2">
    <source>
        <dbReference type="ARBA" id="ARBA00009699"/>
    </source>
</evidence>
<dbReference type="PIRSF" id="PIRSF016302">
    <property type="entry name" value="Man_a_manosd"/>
    <property type="match status" value="1"/>
</dbReference>
<dbReference type="STRING" id="1531966.A0A0A1TR70"/>
<dbReference type="InterPro" id="IPR005198">
    <property type="entry name" value="Glyco_hydro_76"/>
</dbReference>
<accession>A0A0A1TR70</accession>
<feature type="region of interest" description="Disordered" evidence="9">
    <location>
        <begin position="400"/>
        <end position="421"/>
    </location>
</feature>
<evidence type="ECO:0000256" key="6">
    <source>
        <dbReference type="ARBA" id="ARBA00023180"/>
    </source>
</evidence>
<dbReference type="InterPro" id="IPR014480">
    <property type="entry name" value="Mannan-1_6-alpha_mannosidase"/>
</dbReference>
<dbReference type="EMBL" id="CDHN01000007">
    <property type="protein sequence ID" value="CEJ94388.1"/>
    <property type="molecule type" value="Genomic_DNA"/>
</dbReference>
<dbReference type="OrthoDB" id="4187847at2759"/>
<keyword evidence="6" id="KW-0325">Glycoprotein</keyword>
<evidence type="ECO:0000313" key="12">
    <source>
        <dbReference type="Proteomes" id="UP000039046"/>
    </source>
</evidence>
<evidence type="ECO:0000256" key="4">
    <source>
        <dbReference type="ARBA" id="ARBA00022729"/>
    </source>
</evidence>
<dbReference type="InterPro" id="IPR008928">
    <property type="entry name" value="6-hairpin_glycosidase_sf"/>
</dbReference>
<proteinExistence type="inferred from homology"/>
<evidence type="ECO:0000256" key="9">
    <source>
        <dbReference type="SAM" id="MobiDB-lite"/>
    </source>
</evidence>